<protein>
    <recommendedName>
        <fullName evidence="1">Tautomerase cis-CaaD-like domain-containing protein</fullName>
    </recommendedName>
</protein>
<comment type="caution">
    <text evidence="2">The sequence shown here is derived from an EMBL/GenBank/DDBJ whole genome shotgun (WGS) entry which is preliminary data.</text>
</comment>
<organism evidence="2 3">
    <name type="scientific">Penicillium antarcticum</name>
    <dbReference type="NCBI Taxonomy" id="416450"/>
    <lineage>
        <taxon>Eukaryota</taxon>
        <taxon>Fungi</taxon>
        <taxon>Dikarya</taxon>
        <taxon>Ascomycota</taxon>
        <taxon>Pezizomycotina</taxon>
        <taxon>Eurotiomycetes</taxon>
        <taxon>Eurotiomycetidae</taxon>
        <taxon>Eurotiales</taxon>
        <taxon>Aspergillaceae</taxon>
        <taxon>Penicillium</taxon>
    </lineage>
</organism>
<accession>A0A1V6PVT2</accession>
<evidence type="ECO:0000313" key="2">
    <source>
        <dbReference type="EMBL" id="OQD81134.1"/>
    </source>
</evidence>
<sequence length="172" mass="19605">MSLWQIYHPIGTYANPASKVAFAEDITKMYTNVSLPAFYVVVQFIPLPTEDFLVGGKQVTGKPFIRVVITQIAIRLPDDDASYNRNTASIDKILGPHVADKGYDWEYHVDETERRLWKINGMTPPPWKSVKRRSYGQRRTGQFLTMVPTDSGFQIDVSRQCNNRLGIGRLLL</sequence>
<dbReference type="Proteomes" id="UP000191672">
    <property type="component" value="Unassembled WGS sequence"/>
</dbReference>
<evidence type="ECO:0000313" key="3">
    <source>
        <dbReference type="Proteomes" id="UP000191672"/>
    </source>
</evidence>
<reference evidence="3" key="1">
    <citation type="journal article" date="2017" name="Nat. Microbiol.">
        <title>Global analysis of biosynthetic gene clusters reveals vast potential of secondary metabolite production in Penicillium species.</title>
        <authorList>
            <person name="Nielsen J.C."/>
            <person name="Grijseels S."/>
            <person name="Prigent S."/>
            <person name="Ji B."/>
            <person name="Dainat J."/>
            <person name="Nielsen K.F."/>
            <person name="Frisvad J.C."/>
            <person name="Workman M."/>
            <person name="Nielsen J."/>
        </authorList>
    </citation>
    <scope>NUCLEOTIDE SEQUENCE [LARGE SCALE GENOMIC DNA]</scope>
    <source>
        <strain evidence="3">IBT 31811</strain>
    </source>
</reference>
<dbReference type="InterPro" id="IPR014347">
    <property type="entry name" value="Tautomerase/MIF_sf"/>
</dbReference>
<gene>
    <name evidence="2" type="ORF">PENANT_c029G11489</name>
</gene>
<feature type="domain" description="Tautomerase cis-CaaD-like" evidence="1">
    <location>
        <begin position="1"/>
        <end position="134"/>
    </location>
</feature>
<dbReference type="InterPro" id="IPR028116">
    <property type="entry name" value="Cis-CaaD-like"/>
</dbReference>
<evidence type="ECO:0000259" key="1">
    <source>
        <dbReference type="Pfam" id="PF14832"/>
    </source>
</evidence>
<dbReference type="AlphaFoldDB" id="A0A1V6PVT2"/>
<dbReference type="Gene3D" id="3.30.429.10">
    <property type="entry name" value="Macrophage Migration Inhibitory Factor"/>
    <property type="match status" value="1"/>
</dbReference>
<proteinExistence type="predicted"/>
<keyword evidence="3" id="KW-1185">Reference proteome</keyword>
<dbReference type="Pfam" id="PF14832">
    <property type="entry name" value="Tautomerase_3"/>
    <property type="match status" value="1"/>
</dbReference>
<name>A0A1V6PVT2_9EURO</name>
<dbReference type="EMBL" id="MDYN01000029">
    <property type="protein sequence ID" value="OQD81134.1"/>
    <property type="molecule type" value="Genomic_DNA"/>
</dbReference>